<proteinExistence type="predicted"/>
<dbReference type="InterPro" id="IPR029312">
    <property type="entry name" value="FANCI_HD2"/>
</dbReference>
<protein>
    <submittedName>
        <fullName evidence="2">Uncharacterized protein</fullName>
    </submittedName>
</protein>
<organism evidence="2">
    <name type="scientific">Dendroctonus ponderosae</name>
    <name type="common">Mountain pine beetle</name>
    <dbReference type="NCBI Taxonomy" id="77166"/>
    <lineage>
        <taxon>Eukaryota</taxon>
        <taxon>Metazoa</taxon>
        <taxon>Ecdysozoa</taxon>
        <taxon>Arthropoda</taxon>
        <taxon>Hexapoda</taxon>
        <taxon>Insecta</taxon>
        <taxon>Pterygota</taxon>
        <taxon>Neoptera</taxon>
        <taxon>Endopterygota</taxon>
        <taxon>Coleoptera</taxon>
        <taxon>Polyphaga</taxon>
        <taxon>Cucujiformia</taxon>
        <taxon>Curculionidae</taxon>
        <taxon>Scolytinae</taxon>
        <taxon>Dendroctonus</taxon>
    </lineage>
</organism>
<feature type="non-terminal residue" evidence="2">
    <location>
        <position position="1"/>
    </location>
</feature>
<dbReference type="Pfam" id="PF14679">
    <property type="entry name" value="FANCI_HD1"/>
    <property type="match status" value="1"/>
</dbReference>
<dbReference type="InterPro" id="IPR029314">
    <property type="entry name" value="FANCI_S4"/>
</dbReference>
<evidence type="ECO:0000256" key="1">
    <source>
        <dbReference type="SAM" id="MobiDB-lite"/>
    </source>
</evidence>
<reference evidence="2" key="1">
    <citation type="journal article" date="2013" name="Genome Biol.">
        <title>Draft genome of the mountain pine beetle, Dendroctonus ponderosae Hopkins, a major forest pest.</title>
        <authorList>
            <person name="Keeling C.I."/>
            <person name="Yuen M.M."/>
            <person name="Liao N.Y."/>
            <person name="Docking T.R."/>
            <person name="Chan S.K."/>
            <person name="Taylor G.A."/>
            <person name="Palmquist D.L."/>
            <person name="Jackman S.D."/>
            <person name="Nguyen A."/>
            <person name="Li M."/>
            <person name="Henderson H."/>
            <person name="Janes J.K."/>
            <person name="Zhao Y."/>
            <person name="Pandoh P."/>
            <person name="Moore R."/>
            <person name="Sperling F.A."/>
            <person name="Huber D.P."/>
            <person name="Birol I."/>
            <person name="Jones S.J."/>
            <person name="Bohlmann J."/>
        </authorList>
    </citation>
    <scope>NUCLEOTIDE SEQUENCE</scope>
</reference>
<dbReference type="Pfam" id="PF14675">
    <property type="entry name" value="FANCI_S1"/>
    <property type="match status" value="1"/>
</dbReference>
<dbReference type="GO" id="GO:0006281">
    <property type="term" value="P:DNA repair"/>
    <property type="evidence" value="ECO:0007669"/>
    <property type="project" value="InterPro"/>
</dbReference>
<dbReference type="Pfam" id="PF14680">
    <property type="entry name" value="FANCI_HD2"/>
    <property type="match status" value="1"/>
</dbReference>
<feature type="compositionally biased region" description="Acidic residues" evidence="1">
    <location>
        <begin position="1146"/>
        <end position="1180"/>
    </location>
</feature>
<evidence type="ECO:0000313" key="2">
    <source>
        <dbReference type="EMBL" id="ENN78674.1"/>
    </source>
</evidence>
<dbReference type="HOGENOM" id="CLU_004843_1_0_1"/>
<name>N6TE93_DENPD</name>
<dbReference type="InterPro" id="IPR026171">
    <property type="entry name" value="FANCI"/>
</dbReference>
<feature type="region of interest" description="Disordered" evidence="1">
    <location>
        <begin position="1138"/>
        <end position="1191"/>
    </location>
</feature>
<dbReference type="PANTHER" id="PTHR21818:SF0">
    <property type="entry name" value="FANCONI ANEMIA GROUP I PROTEIN"/>
    <property type="match status" value="1"/>
</dbReference>
<feature type="region of interest" description="Disordered" evidence="1">
    <location>
        <begin position="678"/>
        <end position="715"/>
    </location>
</feature>
<sequence length="1191" mass="134477">MALKTIRSACRRQLLIPAKKRWKDLLPDALSVISARDFVSFNDADYTGQEFKTFCITNLCMNNWPAGKLTQITAMFSDIPLAKDKHLEVVNKLACSIEKLTPQEVPSFVYQLLRLCHHQNSRYVFLKLQHYFGLRIYCGSNFKRMCNNDNSPDLDVIENADDRDALDAESMVLYHIQTAASIGHNSIKDYLSSLKNTVKSPDFLLHHFQLLALLTIATVDQYEEAVFEIIRHSIVRTYNEQQRKTSSYWYRDIMTASVHPEKIFKDILNFGDREFILESIANLGFALLSVGSALGRDVIAEKQWTLGTMIILKVMKKKRSIAPIILNTFASHILTRQSATQYIECLYFLSETCPLLLLDNQSCVVELIESLMQIPSNIAKHLLDALIPLAKLSAPIRDQLILILRKCLYSRSIETRQVAVYGYVMLMSTLNISTGGIMSQTSTGSFSSGFSLYTQISLNRTTQSASNAFSSESICWEILGILKRCFIQQMEVKFELYNDLYSAVCLNPELGVAVLDVLWFHFIEFYISDEDSSPPLNFCNVAAIKDGDCILQEPLGKFVYTLAQIVVKVNSSDDDPERPALKKYTDVLNSLCRRMCNCELVHFELDDGTDLTDPAPESQKKMHILKEIINVFEALMGFKVATLSTENEDQCGIINSLFEGYSRFLQFGKNLLKSKKSKKCDKTTQKEDKTTQKNTSTAQGNSSKKHDSSGKGLKGFKPPGTLLDFAVVVKGLRTLLEIRDYVDFDCSSAVMGIECFHTILIVMNGYNPNNTVNFISKVGETNAGASLIEHIKPLLGEFQQLFDIEEDELSNDPEIKRYPQAVLSNIAALCNLMPSETNVLSLEVYEWLKQIAYSKEIPSKVAGSFMNLLFEMHIRYKSGLTLFEHASISFFDIYGTNDTDDSIEESQDTLKIINLGSANAVLMAICTFNKNILDDVESIILRIKSDYSIVTISGKDDVKRKDDLKIKEKGVTCQLCFLSKILTNLMNLSLAPGSISDTLFKNVVQFYSALTSLTKYFISKSSKNHHAFQGVWFEKLVKLAGKQLGPTIYTFVCQLELGQHKDDDSTNQGGKKKSESAALKSKVLRETKTIPKAVYEMEQFSKYIIQLSNKTKYDLSKYVGQGTSRDFRINLQNIQNDLKRARSRDDEAEEMQEDENDSVLEETSATDEVEAIGSSEDEENQATKRRKIQLV</sequence>
<dbReference type="InterPro" id="IPR029310">
    <property type="entry name" value="FANCI_HD1"/>
</dbReference>
<dbReference type="OMA" id="QSMRMMN"/>
<feature type="compositionally biased region" description="Basic and acidic residues" evidence="1">
    <location>
        <begin position="680"/>
        <end position="691"/>
    </location>
</feature>
<dbReference type="InterPro" id="IPR029315">
    <property type="entry name" value="FANCI_S2"/>
</dbReference>
<dbReference type="OrthoDB" id="195089at2759"/>
<dbReference type="InterPro" id="IPR029308">
    <property type="entry name" value="FANCI_S1"/>
</dbReference>
<dbReference type="Pfam" id="PF14676">
    <property type="entry name" value="FANCI_S2"/>
    <property type="match status" value="1"/>
</dbReference>
<accession>N6TE93</accession>
<gene>
    <name evidence="2" type="ORF">YQE_04846</name>
</gene>
<dbReference type="InterPro" id="IPR029313">
    <property type="entry name" value="FANCI_S3"/>
</dbReference>
<dbReference type="GO" id="GO:0070182">
    <property type="term" value="F:DNA polymerase binding"/>
    <property type="evidence" value="ECO:0007669"/>
    <property type="project" value="TreeGrafter"/>
</dbReference>
<dbReference type="Pfam" id="PF14677">
    <property type="entry name" value="FANCI_S3"/>
    <property type="match status" value="1"/>
</dbReference>
<dbReference type="AlphaFoldDB" id="N6TE93"/>
<dbReference type="EMBL" id="KB740848">
    <property type="protein sequence ID" value="ENN78674.1"/>
    <property type="molecule type" value="Genomic_DNA"/>
</dbReference>
<dbReference type="Pfam" id="PF14678">
    <property type="entry name" value="FANCI_S4"/>
    <property type="match status" value="1"/>
</dbReference>
<dbReference type="PANTHER" id="PTHR21818">
    <property type="entry name" value="BC025462 PROTEIN"/>
    <property type="match status" value="1"/>
</dbReference>